<feature type="compositionally biased region" description="Basic and acidic residues" evidence="1">
    <location>
        <begin position="52"/>
        <end position="91"/>
    </location>
</feature>
<name>A0A249DZH8_9ENTR</name>
<sequence>MPHAPFTKHIRLDIRNLWKEPTDKYQSRYFNRLHDDNESKRLPLKKRRKLKNVADKETPSMSRERVSSPAETEKGRALTHKEIEKEGESYA</sequence>
<accession>A0A249DZH8</accession>
<feature type="compositionally biased region" description="Basic residues" evidence="1">
    <location>
        <begin position="42"/>
        <end position="51"/>
    </location>
</feature>
<protein>
    <submittedName>
        <fullName evidence="2">Uncharacterized protein</fullName>
    </submittedName>
</protein>
<evidence type="ECO:0000256" key="1">
    <source>
        <dbReference type="SAM" id="MobiDB-lite"/>
    </source>
</evidence>
<reference evidence="2 3" key="2">
    <citation type="submission" date="2017-09" db="EMBL/GenBank/DDBJ databases">
        <title>The genome of whitefly Bemisia tabaci, a global crop pest, provides novel insights into virus transmission, host adaptation and insecticide resistance.</title>
        <authorList>
            <person name="Kaur N."/>
            <person name="Kliot A."/>
            <person name="Pinheiro P.V."/>
            <person name="Luan J."/>
            <person name="Zheng Y."/>
            <person name="Liu W."/>
            <person name="Sun H."/>
            <person name="Yang X."/>
            <person name="Xu Y."/>
            <person name="Luo Y."/>
            <person name="Kruse A."/>
            <person name="Fisher T.W."/>
            <person name="Nelson D.R."/>
            <person name="Elimelech M."/>
            <person name="MacCoss M."/>
            <person name="Johnson R."/>
            <person name="Cohen E."/>
            <person name="Hunter W.B."/>
            <person name="Brown J.K."/>
            <person name="Jander G."/>
            <person name="Cilia M."/>
            <person name="Douglas A.E."/>
            <person name="Ghanim M."/>
            <person name="Simmons A.M."/>
            <person name="Wintermantel W.M."/>
            <person name="Ling K.-S."/>
            <person name="Fei Z."/>
        </authorList>
    </citation>
    <scope>NUCLEOTIDE SEQUENCE [LARGE SCALE GENOMIC DNA]</scope>
    <source>
        <strain evidence="2 3">MEAM1</strain>
    </source>
</reference>
<organism evidence="2 3">
    <name type="scientific">Candidatus Hamiltonella defensa</name>
    <name type="common">Bemisia tabaci</name>
    <dbReference type="NCBI Taxonomy" id="672795"/>
    <lineage>
        <taxon>Bacteria</taxon>
        <taxon>Pseudomonadati</taxon>
        <taxon>Pseudomonadota</taxon>
        <taxon>Gammaproteobacteria</taxon>
        <taxon>Enterobacterales</taxon>
        <taxon>Enterobacteriaceae</taxon>
        <taxon>aphid secondary symbionts</taxon>
        <taxon>Candidatus Williamhamiltonella</taxon>
    </lineage>
</organism>
<dbReference type="RefSeq" id="WP_016858265.1">
    <property type="nucleotide sequence ID" value="NZ_CP016303.1"/>
</dbReference>
<dbReference type="AlphaFoldDB" id="A0A249DZH8"/>
<evidence type="ECO:0000313" key="2">
    <source>
        <dbReference type="EMBL" id="ASX26956.1"/>
    </source>
</evidence>
<evidence type="ECO:0000313" key="3">
    <source>
        <dbReference type="Proteomes" id="UP000216438"/>
    </source>
</evidence>
<proteinExistence type="predicted"/>
<gene>
    <name evidence="2" type="ORF">BA171_08195</name>
</gene>
<feature type="region of interest" description="Disordered" evidence="1">
    <location>
        <begin position="40"/>
        <end position="91"/>
    </location>
</feature>
<reference evidence="3" key="1">
    <citation type="submission" date="2016-06" db="EMBL/GenBank/DDBJ databases">
        <authorList>
            <person name="Chen W."/>
            <person name="Hasegawa D.K."/>
        </authorList>
    </citation>
    <scope>NUCLEOTIDE SEQUENCE [LARGE SCALE GENOMIC DNA]</scope>
    <source>
        <strain evidence="3">MEAM1</strain>
    </source>
</reference>
<dbReference type="EMBL" id="CP016303">
    <property type="protein sequence ID" value="ASX26956.1"/>
    <property type="molecule type" value="Genomic_DNA"/>
</dbReference>
<dbReference type="Proteomes" id="UP000216438">
    <property type="component" value="Chromosome"/>
</dbReference>